<dbReference type="RefSeq" id="WP_235292398.1">
    <property type="nucleotide sequence ID" value="NZ_BSOH01000001.1"/>
</dbReference>
<dbReference type="InterPro" id="IPR032466">
    <property type="entry name" value="Metal_Hydrolase"/>
</dbReference>
<dbReference type="EMBL" id="BSOH01000001">
    <property type="protein sequence ID" value="GLR15506.1"/>
    <property type="molecule type" value="Genomic_DNA"/>
</dbReference>
<sequence>MLRKPDQTISRQEFLNTSRRIPSLIRDRIGEPLRSHVYDDTNLLKKDHAFFDVHAHSFSIDHIPSGFIKLLNWVSNQDKVNLLALLNKNFSKYLNLHDPNKVIDNLINAYDKSFADDNIQPKLFIVNLAMDMERGISGAPVFNYKTQLEQLLQMLKGSSPFMPTGRQFSYEKTILPFLAIDPNNPDAYEYFLSAFIKNYNTTGIQELDDKAPFLGVKLYPSLGYSPLDPILLDIYKVCEEKSIPITTHCGGLRTRTSHKKIEIGKRKILNGQVVDSKHEVEVYSKDRAKAIFLDPLHWEKVAIQFPKLKLNLAHFGDNEEWKKFHKNPKDPKTFVFKTMKMIEKHENVYGDISYCYYDEANRIKIAAMMQMPKYQHRILYGSDFYLTEVEKFRTKDLFNKFKENFKLIPEKYQLMTSTNPYNFIFGEP</sequence>
<protein>
    <recommendedName>
        <fullName evidence="1">Amidohydrolase-related domain-containing protein</fullName>
    </recommendedName>
</protein>
<feature type="domain" description="Amidohydrolase-related" evidence="1">
    <location>
        <begin position="210"/>
        <end position="389"/>
    </location>
</feature>
<keyword evidence="3" id="KW-1185">Reference proteome</keyword>
<gene>
    <name evidence="2" type="ORF">GCM10007940_01210</name>
</gene>
<name>A0AA37WBC9_9BACT</name>
<evidence type="ECO:0000313" key="3">
    <source>
        <dbReference type="Proteomes" id="UP001156666"/>
    </source>
</evidence>
<evidence type="ECO:0000313" key="2">
    <source>
        <dbReference type="EMBL" id="GLR15506.1"/>
    </source>
</evidence>
<comment type="caution">
    <text evidence="2">The sequence shown here is derived from an EMBL/GenBank/DDBJ whole genome shotgun (WGS) entry which is preliminary data.</text>
</comment>
<proteinExistence type="predicted"/>
<dbReference type="SUPFAM" id="SSF51556">
    <property type="entry name" value="Metallo-dependent hydrolases"/>
    <property type="match status" value="1"/>
</dbReference>
<dbReference type="InterPro" id="IPR006680">
    <property type="entry name" value="Amidohydro-rel"/>
</dbReference>
<dbReference type="Gene3D" id="3.20.20.140">
    <property type="entry name" value="Metal-dependent hydrolases"/>
    <property type="match status" value="1"/>
</dbReference>
<organism evidence="2 3">
    <name type="scientific">Portibacter lacus</name>
    <dbReference type="NCBI Taxonomy" id="1099794"/>
    <lineage>
        <taxon>Bacteria</taxon>
        <taxon>Pseudomonadati</taxon>
        <taxon>Bacteroidota</taxon>
        <taxon>Saprospiria</taxon>
        <taxon>Saprospirales</taxon>
        <taxon>Haliscomenobacteraceae</taxon>
        <taxon>Portibacter</taxon>
    </lineage>
</organism>
<dbReference type="Pfam" id="PF04909">
    <property type="entry name" value="Amidohydro_2"/>
    <property type="match status" value="1"/>
</dbReference>
<reference evidence="2" key="2">
    <citation type="submission" date="2023-01" db="EMBL/GenBank/DDBJ databases">
        <title>Draft genome sequence of Portibacter lacus strain NBRC 108769.</title>
        <authorList>
            <person name="Sun Q."/>
            <person name="Mori K."/>
        </authorList>
    </citation>
    <scope>NUCLEOTIDE SEQUENCE</scope>
    <source>
        <strain evidence="2">NBRC 108769</strain>
    </source>
</reference>
<accession>A0AA37WBC9</accession>
<reference evidence="2" key="1">
    <citation type="journal article" date="2014" name="Int. J. Syst. Evol. Microbiol.">
        <title>Complete genome sequence of Corynebacterium casei LMG S-19264T (=DSM 44701T), isolated from a smear-ripened cheese.</title>
        <authorList>
            <consortium name="US DOE Joint Genome Institute (JGI-PGF)"/>
            <person name="Walter F."/>
            <person name="Albersmeier A."/>
            <person name="Kalinowski J."/>
            <person name="Ruckert C."/>
        </authorList>
    </citation>
    <scope>NUCLEOTIDE SEQUENCE</scope>
    <source>
        <strain evidence="2">NBRC 108769</strain>
    </source>
</reference>
<dbReference type="AlphaFoldDB" id="A0AA37WBC9"/>
<evidence type="ECO:0000259" key="1">
    <source>
        <dbReference type="Pfam" id="PF04909"/>
    </source>
</evidence>
<dbReference type="GO" id="GO:0016787">
    <property type="term" value="F:hydrolase activity"/>
    <property type="evidence" value="ECO:0007669"/>
    <property type="project" value="InterPro"/>
</dbReference>
<dbReference type="Proteomes" id="UP001156666">
    <property type="component" value="Unassembled WGS sequence"/>
</dbReference>